<dbReference type="OrthoDB" id="9773381at2"/>
<evidence type="ECO:0000256" key="1">
    <source>
        <dbReference type="SAM" id="SignalP"/>
    </source>
</evidence>
<proteinExistence type="predicted"/>
<dbReference type="RefSeq" id="WP_126614634.1">
    <property type="nucleotide sequence ID" value="NZ_CP034562.1"/>
</dbReference>
<evidence type="ECO:0000313" key="2">
    <source>
        <dbReference type="EMBL" id="AZQ62787.1"/>
    </source>
</evidence>
<dbReference type="Proteomes" id="UP000267268">
    <property type="component" value="Chromosome 1"/>
</dbReference>
<feature type="chain" id="PRO_5018624284" evidence="1">
    <location>
        <begin position="20"/>
        <end position="301"/>
    </location>
</feature>
<dbReference type="InterPro" id="IPR032274">
    <property type="entry name" value="DUF4835"/>
</dbReference>
<dbReference type="KEGG" id="fll:EI427_11250"/>
<evidence type="ECO:0000313" key="3">
    <source>
        <dbReference type="Proteomes" id="UP000267268"/>
    </source>
</evidence>
<reference evidence="2 3" key="1">
    <citation type="submission" date="2018-12" db="EMBL/GenBank/DDBJ databases">
        <title>Flammeovirga pectinis sp. nov., isolated from the gut of the Korean scallop, Patinopecten yessoensis.</title>
        <authorList>
            <person name="Bae J.-W."/>
            <person name="Jeong Y.-S."/>
            <person name="Kang W."/>
        </authorList>
    </citation>
    <scope>NUCLEOTIDE SEQUENCE [LARGE SCALE GENOMIC DNA]</scope>
    <source>
        <strain evidence="2 3">L12M1</strain>
    </source>
</reference>
<sequence>MKQILTLTFLILFGNLVNAQEFQATITVNGERVQTNETQVFTEMQNAMQQFMTNQEWADDRFEDVEKIKLNIMVTLGNASDVSSQSYTADVQIQSIRPIYNSSFETPMLNFLDSKWQFTYNNSDRLVFTRGTYTSEVVALLSFYSYITLGMDYDSFSPKGGSIYYEKALEIANIAEQNGRAGWSAFGDKRDRFYLAKDFMDPQFENFRLFLYTYHRQGLDIFDERPDEARDNIIKGLNDLKAVKKSIPISVTMDVFLASKGAEIANLFSRATTEQADQVGRILLELDPAHAGIYKKLLKTQ</sequence>
<gene>
    <name evidence="2" type="ORF">EI427_11250</name>
</gene>
<organism evidence="2 3">
    <name type="scientific">Flammeovirga pectinis</name>
    <dbReference type="NCBI Taxonomy" id="2494373"/>
    <lineage>
        <taxon>Bacteria</taxon>
        <taxon>Pseudomonadati</taxon>
        <taxon>Bacteroidota</taxon>
        <taxon>Cytophagia</taxon>
        <taxon>Cytophagales</taxon>
        <taxon>Flammeovirgaceae</taxon>
        <taxon>Flammeovirga</taxon>
    </lineage>
</organism>
<accession>A0A3Q9FM68</accession>
<dbReference type="EMBL" id="CP034562">
    <property type="protein sequence ID" value="AZQ62787.1"/>
    <property type="molecule type" value="Genomic_DNA"/>
</dbReference>
<keyword evidence="3" id="KW-1185">Reference proteome</keyword>
<protein>
    <submittedName>
        <fullName evidence="2">DUF4835 family protein</fullName>
    </submittedName>
</protein>
<feature type="signal peptide" evidence="1">
    <location>
        <begin position="1"/>
        <end position="19"/>
    </location>
</feature>
<keyword evidence="1" id="KW-0732">Signal</keyword>
<dbReference type="Pfam" id="PF16119">
    <property type="entry name" value="DUF4835"/>
    <property type="match status" value="1"/>
</dbReference>
<name>A0A3Q9FM68_9BACT</name>
<dbReference type="AlphaFoldDB" id="A0A3Q9FM68"/>